<dbReference type="Proteomes" id="UP000789595">
    <property type="component" value="Unassembled WGS sequence"/>
</dbReference>
<dbReference type="AlphaFoldDB" id="A0A8J2WVC9"/>
<evidence type="ECO:0000256" key="2">
    <source>
        <dbReference type="ARBA" id="ARBA00022723"/>
    </source>
</evidence>
<protein>
    <recommendedName>
        <fullName evidence="8">Polycomb protein VEFS-Box domain-containing protein</fullName>
    </recommendedName>
</protein>
<feature type="domain" description="Polycomb protein VEFS-Box" evidence="8">
    <location>
        <begin position="447"/>
        <end position="561"/>
    </location>
</feature>
<keyword evidence="10" id="KW-1185">Reference proteome</keyword>
<evidence type="ECO:0000259" key="8">
    <source>
        <dbReference type="Pfam" id="PF09733"/>
    </source>
</evidence>
<organism evidence="9 10">
    <name type="scientific">Pelagomonas calceolata</name>
    <dbReference type="NCBI Taxonomy" id="35677"/>
    <lineage>
        <taxon>Eukaryota</taxon>
        <taxon>Sar</taxon>
        <taxon>Stramenopiles</taxon>
        <taxon>Ochrophyta</taxon>
        <taxon>Pelagophyceae</taxon>
        <taxon>Pelagomonadales</taxon>
        <taxon>Pelagomonadaceae</taxon>
        <taxon>Pelagomonas</taxon>
    </lineage>
</organism>
<dbReference type="GO" id="GO:0005634">
    <property type="term" value="C:nucleus"/>
    <property type="evidence" value="ECO:0007669"/>
    <property type="project" value="UniProtKB-ARBA"/>
</dbReference>
<comment type="caution">
    <text evidence="9">The sequence shown here is derived from an EMBL/GenBank/DDBJ whole genome shotgun (WGS) entry which is preliminary data.</text>
</comment>
<proteinExistence type="inferred from homology"/>
<evidence type="ECO:0000256" key="7">
    <source>
        <dbReference type="SAM" id="MobiDB-lite"/>
    </source>
</evidence>
<evidence type="ECO:0000256" key="5">
    <source>
        <dbReference type="ARBA" id="ARBA00023015"/>
    </source>
</evidence>
<feature type="region of interest" description="Disordered" evidence="7">
    <location>
        <begin position="116"/>
        <end position="154"/>
    </location>
</feature>
<accession>A0A8J2WVC9</accession>
<keyword evidence="4" id="KW-0862">Zinc</keyword>
<dbReference type="PANTHER" id="PTHR22597">
    <property type="entry name" value="POLYCOMB GROUP PROTEIN"/>
    <property type="match status" value="1"/>
</dbReference>
<dbReference type="Pfam" id="PF09733">
    <property type="entry name" value="VEFS-Box"/>
    <property type="match status" value="1"/>
</dbReference>
<name>A0A8J2WVC9_9STRA</name>
<evidence type="ECO:0000313" key="10">
    <source>
        <dbReference type="Proteomes" id="UP000789595"/>
    </source>
</evidence>
<evidence type="ECO:0000256" key="4">
    <source>
        <dbReference type="ARBA" id="ARBA00022833"/>
    </source>
</evidence>
<dbReference type="GO" id="GO:0008270">
    <property type="term" value="F:zinc ion binding"/>
    <property type="evidence" value="ECO:0007669"/>
    <property type="project" value="UniProtKB-KW"/>
</dbReference>
<keyword evidence="5" id="KW-0805">Transcription regulation</keyword>
<evidence type="ECO:0000256" key="6">
    <source>
        <dbReference type="ARBA" id="ARBA00023163"/>
    </source>
</evidence>
<keyword evidence="6" id="KW-0804">Transcription</keyword>
<evidence type="ECO:0000256" key="1">
    <source>
        <dbReference type="ARBA" id="ARBA00007416"/>
    </source>
</evidence>
<dbReference type="PANTHER" id="PTHR22597:SF0">
    <property type="entry name" value="POLYCOMB PROTEIN SUZ12"/>
    <property type="match status" value="1"/>
</dbReference>
<evidence type="ECO:0000313" key="9">
    <source>
        <dbReference type="EMBL" id="CAH0367135.1"/>
    </source>
</evidence>
<keyword evidence="2" id="KW-0479">Metal-binding</keyword>
<gene>
    <name evidence="9" type="ORF">PECAL_2P01430</name>
</gene>
<sequence>MATTNGDDDDARYRAAHEPAALWHAYLARRQRENPLFLRRTLSFVPGQPTIGGPAAPAPAPDRAVGRYLRLRLPAAALSAAGAPAGARLLCATLYERRGRTLAPLEAARPVRLTAAPAAAGGSKPPASKKAAGAGSKPPASKKRKTQEEAPPGDEVWLCFDTEASAMLDGTRRACVALQVFDAAGDGAADEGAFLRWPDACTFSAATLSEKEALEQHAVTQAGLPGPLGRASHGALVDVHKTFAGDATRGILGLADAPAAARGGFEAVKLKAQRKAAGAYTVRVGAAWACAPAGATTASLAAARAVAAAPTPAPPGAPAGDAVPACVFYHLAACAWCGFQAGTSRALAQHLRASHSPALRFECLLDDRDRLHVVATPRAVSAAARRAGALAGDDDDDDAAPPLIVAAPPPPGVVKCCSKDQYVVRQAAAAAGAQADLPLGTPRPTAPTRQYYHARTGQPIHPRLLQSGYDSDDEVDEGWRLRRAEVLLDEFEDVTPPEKAFMKLWNRWIFARPIQADRDVPRAVVAFARAHAAEIAGQNLRHNFLLHLFHLWDNSLLAAAHISAALDVVDDEAARPTSEEP</sequence>
<reference evidence="9" key="1">
    <citation type="submission" date="2021-11" db="EMBL/GenBank/DDBJ databases">
        <authorList>
            <consortium name="Genoscope - CEA"/>
            <person name="William W."/>
        </authorList>
    </citation>
    <scope>NUCLEOTIDE SEQUENCE</scope>
</reference>
<feature type="compositionally biased region" description="Low complexity" evidence="7">
    <location>
        <begin position="116"/>
        <end position="139"/>
    </location>
</feature>
<dbReference type="OrthoDB" id="166746at2759"/>
<evidence type="ECO:0000256" key="3">
    <source>
        <dbReference type="ARBA" id="ARBA00022771"/>
    </source>
</evidence>
<dbReference type="EMBL" id="CAKKNE010000002">
    <property type="protein sequence ID" value="CAH0367135.1"/>
    <property type="molecule type" value="Genomic_DNA"/>
</dbReference>
<comment type="similarity">
    <text evidence="1">Belongs to the VEFS (VRN2-EMF2-FIS2-SU(Z)12) family.</text>
</comment>
<dbReference type="InterPro" id="IPR019135">
    <property type="entry name" value="Polycomb_protein_VEFS-Box"/>
</dbReference>
<keyword evidence="3" id="KW-0863">Zinc-finger</keyword>
<dbReference type="CDD" id="cd21553">
    <property type="entry name" value="VEFS-box_EMF2-like"/>
    <property type="match status" value="1"/>
</dbReference>
<dbReference type="GO" id="GO:0031490">
    <property type="term" value="F:chromatin DNA binding"/>
    <property type="evidence" value="ECO:0007669"/>
    <property type="project" value="TreeGrafter"/>
</dbReference>